<reference evidence="10 11" key="1">
    <citation type="submission" date="2014-04" db="EMBL/GenBank/DDBJ databases">
        <title>Genome evolution of avian class.</title>
        <authorList>
            <person name="Zhang G."/>
            <person name="Li C."/>
        </authorList>
    </citation>
    <scope>NUCLEOTIDE SEQUENCE [LARGE SCALE GENOMIC DNA]</scope>
    <source>
        <strain evidence="10">BGI_N335</strain>
    </source>
</reference>
<dbReference type="EMBL" id="KK437172">
    <property type="protein sequence ID" value="KFQ69083.1"/>
    <property type="molecule type" value="Genomic_DNA"/>
</dbReference>
<evidence type="ECO:0000256" key="8">
    <source>
        <dbReference type="ARBA" id="ARBA00024479"/>
    </source>
</evidence>
<dbReference type="GO" id="GO:0005886">
    <property type="term" value="C:plasma membrane"/>
    <property type="evidence" value="ECO:0007669"/>
    <property type="project" value="UniProtKB-SubCell"/>
</dbReference>
<name>A0A091U4S0_PHALP</name>
<dbReference type="Pfam" id="PF09815">
    <property type="entry name" value="XK-related"/>
    <property type="match status" value="1"/>
</dbReference>
<dbReference type="PANTHER" id="PTHR16024:SF8">
    <property type="entry name" value="XK-RELATED PROTEIN 8"/>
    <property type="match status" value="1"/>
</dbReference>
<comment type="catalytic activity">
    <reaction evidence="8">
        <text>a 1,2-diacyl-sn-glycero-3-phospho-L-serine(in) = a 1,2-diacyl-sn-glycero-3-phospho-L-serine(out)</text>
        <dbReference type="Rhea" id="RHEA:38663"/>
        <dbReference type="ChEBI" id="CHEBI:57262"/>
    </reaction>
</comment>
<dbReference type="AlphaFoldDB" id="A0A091U4S0"/>
<feature type="transmembrane region" description="Helical" evidence="9">
    <location>
        <begin position="139"/>
        <end position="156"/>
    </location>
</feature>
<dbReference type="Proteomes" id="UP000053638">
    <property type="component" value="Unassembled WGS sequence"/>
</dbReference>
<evidence type="ECO:0000256" key="2">
    <source>
        <dbReference type="ARBA" id="ARBA00008789"/>
    </source>
</evidence>
<sequence length="313" mass="35825">VGSPHRCLHALKVGWKVCWAKAEEEEEQSRMAFLSHDISMLRLFETFLENTPQLTLLLYVILRTNKAEPSQGLGICTAFLCVTWSLLDYHQSLRAFLQDKYELSLGSSVVYFLWNLFLICPRILVIALFALLWPYGVAVHFPLVWLAMFLWVSLQGTDFMESPGPEQLYRAVVAVILYFSWFNVAQGRTLYRSIIYHGFILVDSMLLALSWLWWRFPSDEHSYLIPVVSAALPCYLLGLALRVIYYQWLHPNVRAQQEGGCDEVDANGGSNGLEFRSLSVPDLVNRRMRWLAQTQFPISQPAGQHFLNGTAAV</sequence>
<organism evidence="10 11">
    <name type="scientific">Phaethon lepturus</name>
    <name type="common">White-tailed tropicbird</name>
    <dbReference type="NCBI Taxonomy" id="97097"/>
    <lineage>
        <taxon>Eukaryota</taxon>
        <taxon>Metazoa</taxon>
        <taxon>Chordata</taxon>
        <taxon>Craniata</taxon>
        <taxon>Vertebrata</taxon>
        <taxon>Euteleostomi</taxon>
        <taxon>Archelosauria</taxon>
        <taxon>Archosauria</taxon>
        <taxon>Dinosauria</taxon>
        <taxon>Saurischia</taxon>
        <taxon>Theropoda</taxon>
        <taxon>Coelurosauria</taxon>
        <taxon>Aves</taxon>
        <taxon>Neognathae</taxon>
        <taxon>Neoaves</taxon>
        <taxon>Phaethontimorphae</taxon>
        <taxon>Phaethontiformes</taxon>
        <taxon>Phaethontidae</taxon>
        <taxon>Phaethon</taxon>
    </lineage>
</organism>
<dbReference type="InterPro" id="IPR050895">
    <property type="entry name" value="XK-related_scramblase"/>
</dbReference>
<evidence type="ECO:0000256" key="9">
    <source>
        <dbReference type="RuleBase" id="RU910716"/>
    </source>
</evidence>
<keyword evidence="3" id="KW-1003">Cell membrane</keyword>
<feature type="transmembrane region" description="Helical" evidence="9">
    <location>
        <begin position="109"/>
        <end position="132"/>
    </location>
</feature>
<feature type="transmembrane region" description="Helical" evidence="9">
    <location>
        <begin position="72"/>
        <end position="89"/>
    </location>
</feature>
<keyword evidence="7 9" id="KW-0472">Membrane</keyword>
<feature type="transmembrane region" description="Helical" evidence="9">
    <location>
        <begin position="194"/>
        <end position="216"/>
    </location>
</feature>
<keyword evidence="5" id="KW-0053">Apoptosis</keyword>
<gene>
    <name evidence="10" type="ORF">N335_05790</name>
</gene>
<feature type="transmembrane region" description="Helical" evidence="9">
    <location>
        <begin position="168"/>
        <end position="185"/>
    </location>
</feature>
<feature type="non-terminal residue" evidence="10">
    <location>
        <position position="313"/>
    </location>
</feature>
<evidence type="ECO:0000313" key="11">
    <source>
        <dbReference type="Proteomes" id="UP000053638"/>
    </source>
</evidence>
<keyword evidence="11" id="KW-1185">Reference proteome</keyword>
<proteinExistence type="inferred from homology"/>
<accession>A0A091U4S0</accession>
<evidence type="ECO:0000256" key="1">
    <source>
        <dbReference type="ARBA" id="ARBA00004651"/>
    </source>
</evidence>
<dbReference type="GO" id="GO:0070782">
    <property type="term" value="P:phosphatidylserine exposure on apoptotic cell surface"/>
    <property type="evidence" value="ECO:0007669"/>
    <property type="project" value="TreeGrafter"/>
</dbReference>
<feature type="non-terminal residue" evidence="10">
    <location>
        <position position="1"/>
    </location>
</feature>
<evidence type="ECO:0000256" key="4">
    <source>
        <dbReference type="ARBA" id="ARBA00022692"/>
    </source>
</evidence>
<evidence type="ECO:0000256" key="3">
    <source>
        <dbReference type="ARBA" id="ARBA00022475"/>
    </source>
</evidence>
<comment type="subcellular location">
    <subcellularLocation>
        <location evidence="1">Cell membrane</location>
        <topology evidence="1">Multi-pass membrane protein</topology>
    </subcellularLocation>
    <subcellularLocation>
        <location evidence="9">Membrane</location>
        <topology evidence="9">Multi-pass membrane protein</topology>
    </subcellularLocation>
</comment>
<dbReference type="InterPro" id="IPR018629">
    <property type="entry name" value="XK-rel"/>
</dbReference>
<dbReference type="PhylomeDB" id="A0A091U4S0"/>
<dbReference type="GO" id="GO:0043652">
    <property type="term" value="P:engulfment of apoptotic cell"/>
    <property type="evidence" value="ECO:0007669"/>
    <property type="project" value="TreeGrafter"/>
</dbReference>
<keyword evidence="6 9" id="KW-1133">Transmembrane helix</keyword>
<comment type="similarity">
    <text evidence="2 9">Belongs to the XK family.</text>
</comment>
<dbReference type="GO" id="GO:1902742">
    <property type="term" value="P:apoptotic process involved in development"/>
    <property type="evidence" value="ECO:0007669"/>
    <property type="project" value="TreeGrafter"/>
</dbReference>
<evidence type="ECO:0000256" key="7">
    <source>
        <dbReference type="ARBA" id="ARBA00023136"/>
    </source>
</evidence>
<evidence type="ECO:0000256" key="5">
    <source>
        <dbReference type="ARBA" id="ARBA00022703"/>
    </source>
</evidence>
<feature type="transmembrane region" description="Helical" evidence="9">
    <location>
        <begin position="222"/>
        <end position="245"/>
    </location>
</feature>
<keyword evidence="4 9" id="KW-0812">Transmembrane</keyword>
<protein>
    <recommendedName>
        <fullName evidence="9">XK-related protein</fullName>
    </recommendedName>
</protein>
<dbReference type="PANTHER" id="PTHR16024">
    <property type="entry name" value="XK-RELATED PROTEIN"/>
    <property type="match status" value="1"/>
</dbReference>
<evidence type="ECO:0000313" key="10">
    <source>
        <dbReference type="EMBL" id="KFQ69083.1"/>
    </source>
</evidence>
<evidence type="ECO:0000256" key="6">
    <source>
        <dbReference type="ARBA" id="ARBA00022989"/>
    </source>
</evidence>